<dbReference type="Pfam" id="PF02446">
    <property type="entry name" value="Glyco_hydro_77"/>
    <property type="match status" value="1"/>
</dbReference>
<dbReference type="NCBIfam" id="TIGR00217">
    <property type="entry name" value="malQ"/>
    <property type="match status" value="1"/>
</dbReference>
<comment type="similarity">
    <text evidence="2 10">Belongs to the disproportionating enzyme family.</text>
</comment>
<evidence type="ECO:0000256" key="1">
    <source>
        <dbReference type="ARBA" id="ARBA00000439"/>
    </source>
</evidence>
<gene>
    <name evidence="11" type="primary">malQ</name>
    <name evidence="11" type="ORF">V6R90_16365</name>
</gene>
<dbReference type="SUPFAM" id="SSF51445">
    <property type="entry name" value="(Trans)glycosidases"/>
    <property type="match status" value="1"/>
</dbReference>
<dbReference type="InterPro" id="IPR003385">
    <property type="entry name" value="Glyco_hydro_77"/>
</dbReference>
<name>A0ABV1P281_9ACTN</name>
<evidence type="ECO:0000256" key="4">
    <source>
        <dbReference type="ARBA" id="ARBA00020295"/>
    </source>
</evidence>
<protein>
    <recommendedName>
        <fullName evidence="4 10">4-alpha-glucanotransferase</fullName>
        <ecNumber evidence="3 10">2.4.1.25</ecNumber>
    </recommendedName>
    <alternativeName>
        <fullName evidence="8 10">Amylomaltase</fullName>
    </alternativeName>
    <alternativeName>
        <fullName evidence="9 10">Disproportionating enzyme</fullName>
    </alternativeName>
</protein>
<dbReference type="PANTHER" id="PTHR32438:SF5">
    <property type="entry name" value="4-ALPHA-GLUCANOTRANSFERASE DPE1, CHLOROPLASTIC_AMYLOPLASTIC"/>
    <property type="match status" value="1"/>
</dbReference>
<dbReference type="Proteomes" id="UP001482520">
    <property type="component" value="Unassembled WGS sequence"/>
</dbReference>
<sequence>MPDATPFEPRVDDRGLQLTWLDADDERQEAPEATVAGLREVIGTPPDDLAARGPLVSRPGRDLGLGAVRVVCEDGSRHEVDGPLPADFPLGYHRLTTAEGVERRLVVSPGRCWTPEQPTWGWAVQLYAARSRAGWGIGDLGDLAALRRWTQRLGGGLLVVNPLHAVGPSLPQEASPYLPATRRFRNPLYLRVEDVPGWDDALLAELDLVEDLAAARATDLVDRDRVWPLKARALRAVLDRSGPGERPEGAGDDFAAWRRAEGEGLERFALWSVVAGDHGADWHAWPEALRDPDGPAVADLARERADDVTFHAWLQWLLDAQLRAASGDLTVVQDLPIGVSGGGSGAWSWQGVLADGVTVGAPPDALNSSGQDWGSPPLVPWRLQEADYEPFVEAVRATLAGADGLRVDHVMGLFRLWWIPEGAEPTQGAYVRYPSDDLLDIVALESHRARAVVVGEDLGTVEPVVREALAERDVLTYRVLWFEDEEPATWPTSALATVTTHDLPTVAGLWTGSDVEDQLTSSDMDPAAVRAGREELRERLLRHDALAPDDGPDRAVAAAYERLAQAPCLMLSLSLEDALGEERRPNVPGTTERPNWCLPLPLAVEDLVAGPADHLAQRVAGRVAERAADGGAGRG</sequence>
<dbReference type="RefSeq" id="WP_349805285.1">
    <property type="nucleotide sequence ID" value="NZ_JBEGDP010000023.1"/>
</dbReference>
<keyword evidence="5 10" id="KW-0328">Glycosyltransferase</keyword>
<comment type="caution">
    <text evidence="11">The sequence shown here is derived from an EMBL/GenBank/DDBJ whole genome shotgun (WGS) entry which is preliminary data.</text>
</comment>
<organism evidence="11 12">
    <name type="scientific">Nocardioides kribbensis</name>
    <dbReference type="NCBI Taxonomy" id="305517"/>
    <lineage>
        <taxon>Bacteria</taxon>
        <taxon>Bacillati</taxon>
        <taxon>Actinomycetota</taxon>
        <taxon>Actinomycetes</taxon>
        <taxon>Propionibacteriales</taxon>
        <taxon>Nocardioidaceae</taxon>
        <taxon>Nocardioides</taxon>
    </lineage>
</organism>
<dbReference type="Gene3D" id="3.20.20.80">
    <property type="entry name" value="Glycosidases"/>
    <property type="match status" value="1"/>
</dbReference>
<evidence type="ECO:0000256" key="6">
    <source>
        <dbReference type="ARBA" id="ARBA00022679"/>
    </source>
</evidence>
<evidence type="ECO:0000313" key="12">
    <source>
        <dbReference type="Proteomes" id="UP001482520"/>
    </source>
</evidence>
<reference evidence="11 12" key="1">
    <citation type="submission" date="2024-02" db="EMBL/GenBank/DDBJ databases">
        <title>Full genome sequence of Nocardioides kribbensis.</title>
        <authorList>
            <person name="Poletto B.L."/>
            <person name="Silva G."/>
            <person name="Galante D."/>
            <person name="Campos K.R."/>
            <person name="Santos M.B.N."/>
            <person name="Sacchi C.T."/>
        </authorList>
    </citation>
    <scope>NUCLEOTIDE SEQUENCE [LARGE SCALE GENOMIC DNA]</scope>
    <source>
        <strain evidence="11 12">O4R</strain>
    </source>
</reference>
<keyword evidence="7 10" id="KW-0119">Carbohydrate metabolism</keyword>
<proteinExistence type="inferred from homology"/>
<dbReference type="EMBL" id="JBEGDP010000023">
    <property type="protein sequence ID" value="MEQ7848855.1"/>
    <property type="molecule type" value="Genomic_DNA"/>
</dbReference>
<keyword evidence="6 10" id="KW-0808">Transferase</keyword>
<comment type="catalytic activity">
    <reaction evidence="1 10">
        <text>Transfers a segment of a (1-&gt;4)-alpha-D-glucan to a new position in an acceptor, which may be glucose or a (1-&gt;4)-alpha-D-glucan.</text>
        <dbReference type="EC" id="2.4.1.25"/>
    </reaction>
</comment>
<dbReference type="GO" id="GO:0004134">
    <property type="term" value="F:4-alpha-glucanotransferase activity"/>
    <property type="evidence" value="ECO:0007669"/>
    <property type="project" value="UniProtKB-EC"/>
</dbReference>
<evidence type="ECO:0000256" key="9">
    <source>
        <dbReference type="ARBA" id="ARBA00031501"/>
    </source>
</evidence>
<dbReference type="PANTHER" id="PTHR32438">
    <property type="entry name" value="4-ALPHA-GLUCANOTRANSFERASE DPE1, CHLOROPLASTIC/AMYLOPLASTIC"/>
    <property type="match status" value="1"/>
</dbReference>
<evidence type="ECO:0000256" key="5">
    <source>
        <dbReference type="ARBA" id="ARBA00022676"/>
    </source>
</evidence>
<evidence type="ECO:0000256" key="2">
    <source>
        <dbReference type="ARBA" id="ARBA00005684"/>
    </source>
</evidence>
<dbReference type="InterPro" id="IPR017853">
    <property type="entry name" value="GH"/>
</dbReference>
<keyword evidence="12" id="KW-1185">Reference proteome</keyword>
<accession>A0ABV1P281</accession>
<dbReference type="EC" id="2.4.1.25" evidence="3 10"/>
<evidence type="ECO:0000313" key="11">
    <source>
        <dbReference type="EMBL" id="MEQ7848855.1"/>
    </source>
</evidence>
<evidence type="ECO:0000256" key="10">
    <source>
        <dbReference type="RuleBase" id="RU361207"/>
    </source>
</evidence>
<evidence type="ECO:0000256" key="3">
    <source>
        <dbReference type="ARBA" id="ARBA00012560"/>
    </source>
</evidence>
<evidence type="ECO:0000256" key="7">
    <source>
        <dbReference type="ARBA" id="ARBA00023277"/>
    </source>
</evidence>
<evidence type="ECO:0000256" key="8">
    <source>
        <dbReference type="ARBA" id="ARBA00031423"/>
    </source>
</evidence>